<dbReference type="OrthoDB" id="10046062at2759"/>
<dbReference type="Proteomes" id="UP000009046">
    <property type="component" value="Unassembled WGS sequence"/>
</dbReference>
<dbReference type="AlphaFoldDB" id="E0VIM9"/>
<feature type="compositionally biased region" description="Basic and acidic residues" evidence="2">
    <location>
        <begin position="530"/>
        <end position="541"/>
    </location>
</feature>
<dbReference type="CTD" id="8229887"/>
<dbReference type="GeneID" id="8229887"/>
<dbReference type="InParanoid" id="E0VIM9"/>
<feature type="compositionally biased region" description="Polar residues" evidence="2">
    <location>
        <begin position="511"/>
        <end position="528"/>
    </location>
</feature>
<accession>E0VIM9</accession>
<feature type="compositionally biased region" description="Acidic residues" evidence="2">
    <location>
        <begin position="692"/>
        <end position="706"/>
    </location>
</feature>
<dbReference type="EMBL" id="AAZO01002670">
    <property type="status" value="NOT_ANNOTATED_CDS"/>
    <property type="molecule type" value="Genomic_DNA"/>
</dbReference>
<feature type="compositionally biased region" description="Basic and acidic residues" evidence="2">
    <location>
        <begin position="707"/>
        <end position="717"/>
    </location>
</feature>
<sequence length="972" mass="109111">MGNCTSKKSSKTIKFNSIKKPISHFKMDRDEQDIHSKGSSKKIAPFNKGEISSFGFKKKTQLPTPVTLTSQSSRNSGEKLVHVGNRTSQKNVTDDYQSGSSVESLCHAPFRSTPKMIRKKTIVGMNSCHVNKKSATNNENNLKVSSNNHQINPINLTSQNETLTESDVPVNRFGFRPTILPKKYIDKTDTSASCTASRINYFPEQEHKNSNSFVTNNNNNNSDVITRSRSEGPKEVFFKPLIASNSLNIGLNKSKSCLTTLNQPKKFTLQTSHLPRPQFPVRVTDTKTVKTATNYYRRGEGSLNDDSGFESHSSANNTLEKKIEMLDSSPGTKLEMKIVGNKFELLKKEDSDNKSGVITEVSVIKLPVAKTRPPNTSVINTGSCHRVDRDVGPDAESEEEKLFKDSKKSEKNFMLDEFNEPDYMVSGEAMADDENLCFNFEDNDNISSSTSKRIKPTFYTETDVTPNSIRLEALKLSKELKGKNLPLRNNFMEEDDKNSCYQLLNTLSDEQLTSSEGSMSDPLSSDTDSLGDKGEDKNNDKEKILKILQTKSDEKNLKVKMNDDDDDEEEDDDDNSISLKSDIDLNENELENVVDEIGINKEGKNNCLALISPGSPDTPTHTSNSLSISDGRDFLIDDEIADQPQLCFSEKFMENCICDDERKILLERVENEISTVGIKKKDDEEIKKVLEKEEEEEGGGEGEGEEEINKNKNEKKGARLNSSCGTLSPCESISSDDLMLDFESNSFDENVERLTNGDNSESTLVISCIKTESVINSSSQNSNSILRKTMIKNEKLTNLDTNKNNNSINLNCSELINGGSSLSCGRRKPDDESMMIKMDKISFQNVFQDVVSMKTMLLKLKRVLSESEGNLLQENGRINHTDDERGDNNVVVMKDELFDLRRQVLFLQQQLEEREKTVQVLKLEINRTTENVVFPRSKTPEKSRKQTNAATQTGCLIFYLLEFTGNHSFFTI</sequence>
<dbReference type="EMBL" id="DS235201">
    <property type="protein sequence ID" value="EEB13235.1"/>
    <property type="molecule type" value="Genomic_DNA"/>
</dbReference>
<evidence type="ECO:0000256" key="2">
    <source>
        <dbReference type="SAM" id="MobiDB-lite"/>
    </source>
</evidence>
<reference evidence="3" key="1">
    <citation type="submission" date="2007-04" db="EMBL/GenBank/DDBJ databases">
        <title>Annotation of Pediculus humanus corporis strain USDA.</title>
        <authorList>
            <person name="Kirkness E."/>
            <person name="Hannick L."/>
            <person name="Hass B."/>
            <person name="Bruggner R."/>
            <person name="Lawson D."/>
            <person name="Bidwell S."/>
            <person name="Joardar V."/>
            <person name="Caler E."/>
            <person name="Walenz B."/>
            <person name="Inman J."/>
            <person name="Schobel S."/>
            <person name="Galinsky K."/>
            <person name="Amedeo P."/>
            <person name="Strausberg R."/>
        </authorList>
    </citation>
    <scope>NUCLEOTIDE SEQUENCE</scope>
    <source>
        <strain evidence="3">USDA</strain>
    </source>
</reference>
<dbReference type="KEGG" id="phu:Phum_PHUM229710"/>
<gene>
    <name evidence="4" type="primary">8229887</name>
    <name evidence="3" type="ORF">Phum_PHUM229710</name>
</gene>
<evidence type="ECO:0000256" key="1">
    <source>
        <dbReference type="SAM" id="Coils"/>
    </source>
</evidence>
<reference evidence="3" key="2">
    <citation type="submission" date="2007-04" db="EMBL/GenBank/DDBJ databases">
        <title>The genome of the human body louse.</title>
        <authorList>
            <consortium name="The Human Body Louse Genome Consortium"/>
            <person name="Kirkness E."/>
            <person name="Walenz B."/>
            <person name="Hass B."/>
            <person name="Bruggner R."/>
            <person name="Strausberg R."/>
        </authorList>
    </citation>
    <scope>NUCLEOTIDE SEQUENCE</scope>
    <source>
        <strain evidence="3">USDA</strain>
    </source>
</reference>
<feature type="compositionally biased region" description="Basic and acidic residues" evidence="2">
    <location>
        <begin position="25"/>
        <end position="36"/>
    </location>
</feature>
<keyword evidence="1" id="KW-0175">Coiled coil</keyword>
<dbReference type="EnsemblMetazoa" id="PHUM229710-RA">
    <property type="protein sequence ID" value="PHUM229710-PA"/>
    <property type="gene ID" value="PHUM229710"/>
</dbReference>
<keyword evidence="5" id="KW-1185">Reference proteome</keyword>
<dbReference type="FunCoup" id="E0VIM9">
    <property type="interactions" value="3"/>
</dbReference>
<feature type="compositionally biased region" description="Acidic residues" evidence="2">
    <location>
        <begin position="563"/>
        <end position="575"/>
    </location>
</feature>
<name>E0VIM9_PEDHC</name>
<feature type="coiled-coil region" evidence="1">
    <location>
        <begin position="904"/>
        <end position="931"/>
    </location>
</feature>
<evidence type="ECO:0000313" key="5">
    <source>
        <dbReference type="Proteomes" id="UP000009046"/>
    </source>
</evidence>
<organism>
    <name type="scientific">Pediculus humanus subsp. corporis</name>
    <name type="common">Body louse</name>
    <dbReference type="NCBI Taxonomy" id="121224"/>
    <lineage>
        <taxon>Eukaryota</taxon>
        <taxon>Metazoa</taxon>
        <taxon>Ecdysozoa</taxon>
        <taxon>Arthropoda</taxon>
        <taxon>Hexapoda</taxon>
        <taxon>Insecta</taxon>
        <taxon>Pterygota</taxon>
        <taxon>Neoptera</taxon>
        <taxon>Paraneoptera</taxon>
        <taxon>Psocodea</taxon>
        <taxon>Troctomorpha</taxon>
        <taxon>Phthiraptera</taxon>
        <taxon>Anoplura</taxon>
        <taxon>Pediculidae</taxon>
        <taxon>Pediculus</taxon>
    </lineage>
</organism>
<feature type="region of interest" description="Disordered" evidence="2">
    <location>
        <begin position="556"/>
        <end position="583"/>
    </location>
</feature>
<dbReference type="eggNOG" id="ENOG502RIWZ">
    <property type="taxonomic scope" value="Eukaryota"/>
</dbReference>
<feature type="region of interest" description="Disordered" evidence="2">
    <location>
        <begin position="24"/>
        <end position="45"/>
    </location>
</feature>
<evidence type="ECO:0000313" key="3">
    <source>
        <dbReference type="EMBL" id="EEB13235.1"/>
    </source>
</evidence>
<evidence type="ECO:0000313" key="4">
    <source>
        <dbReference type="EnsemblMetazoa" id="PHUM229710-PA"/>
    </source>
</evidence>
<dbReference type="HOGENOM" id="CLU_343758_0_0_1"/>
<feature type="region of interest" description="Disordered" evidence="2">
    <location>
        <begin position="691"/>
        <end position="724"/>
    </location>
</feature>
<proteinExistence type="predicted"/>
<reference evidence="4" key="3">
    <citation type="submission" date="2021-02" db="UniProtKB">
        <authorList>
            <consortium name="EnsemblMetazoa"/>
        </authorList>
    </citation>
    <scope>IDENTIFICATION</scope>
    <source>
        <strain evidence="4">USDA</strain>
    </source>
</reference>
<feature type="region of interest" description="Disordered" evidence="2">
    <location>
        <begin position="511"/>
        <end position="541"/>
    </location>
</feature>
<dbReference type="VEuPathDB" id="VectorBase:PHUM229710"/>
<dbReference type="RefSeq" id="XP_002425973.1">
    <property type="nucleotide sequence ID" value="XM_002425928.1"/>
</dbReference>
<protein>
    <submittedName>
        <fullName evidence="3 4">Uncharacterized protein</fullName>
    </submittedName>
</protein>